<feature type="domain" description="Type ISP restriction-modification enzyme LLaBIII C-terminal specificity" evidence="8">
    <location>
        <begin position="689"/>
        <end position="1079"/>
    </location>
</feature>
<comment type="similarity">
    <text evidence="1">Belongs to the N(4)/N(6)-methyltransferase family.</text>
</comment>
<dbReference type="PRINTS" id="PR00507">
    <property type="entry name" value="N12N6MTFRASE"/>
</dbReference>
<evidence type="ECO:0000256" key="5">
    <source>
        <dbReference type="ARBA" id="ARBA00022747"/>
    </source>
</evidence>
<accession>F2NF78</accession>
<dbReference type="eggNOG" id="COG0286">
    <property type="taxonomic scope" value="Bacteria"/>
</dbReference>
<dbReference type="GO" id="GO:0003677">
    <property type="term" value="F:DNA binding"/>
    <property type="evidence" value="ECO:0007669"/>
    <property type="project" value="InterPro"/>
</dbReference>
<evidence type="ECO:0000256" key="4">
    <source>
        <dbReference type="ARBA" id="ARBA00022679"/>
    </source>
</evidence>
<evidence type="ECO:0000259" key="8">
    <source>
        <dbReference type="Pfam" id="PF18135"/>
    </source>
</evidence>
<dbReference type="HOGENOM" id="CLU_009503_0_0_7"/>
<proteinExistence type="inferred from homology"/>
<dbReference type="KEGG" id="dao:Desac_0754"/>
<evidence type="ECO:0000256" key="3">
    <source>
        <dbReference type="ARBA" id="ARBA00022603"/>
    </source>
</evidence>
<dbReference type="AlphaFoldDB" id="F2NF78"/>
<gene>
    <name evidence="9" type="ordered locus">Desac_0754</name>
</gene>
<evidence type="ECO:0000313" key="9">
    <source>
        <dbReference type="EMBL" id="AEB08633.1"/>
    </source>
</evidence>
<keyword evidence="5" id="KW-0680">Restriction system</keyword>
<dbReference type="GO" id="GO:0009307">
    <property type="term" value="P:DNA restriction-modification system"/>
    <property type="evidence" value="ECO:0007669"/>
    <property type="project" value="UniProtKB-KW"/>
</dbReference>
<sequence length="1094" mass="122309">MKDPFLEFIQGIQTALAGGKATEHTHRLTLQTLLESLGTGVTVINEPRQEVSDCGKPDMAVFRGAVPLGYLETKDLGKNLDAEEKSPQIRRYLKGLPNFILTNYLEFRWYVGGEWHMTASLGRIDPDGRVKPTKDGVAAGRELLGQFLAHVIPSIGTARELAVKMAGLAHLMRKAALATLQKEPETGALTGWLAAFEQTLLPHLSAAEFADMYAQTLTYGLFAARVTVGSGQDVRRDTAAGLLPETNPFLKRLFYHLAGPDVPPTVSWVIDDMMALLNAVDLEAVLADFGRGSIEKDPVVHFYETFLAAYDPEKRKVRGVYYTPEPVVSYIVRAIDHVLKEGFSRPWGLADPNTLILDPACGTGTFLHSVIALMYDTLCAQGQAGGWRAYVSDSLLPRVFGFELLMAPYAVAHVKLGLALQERGYDFPMGRRLGVYLTNTLEEALKKSQVLPLAGFITEESNTAAAIKQDEPIEVILGNPPYSVQSANKGDWIRSLIKDYKKVDGLPLDEKNPKSLQDDYVKFLRWGQWRLDRTGQGVLAMITNHGYLDNATFRGMRQAFLKSFNEIYLVNLHGNLRKKEVCPDGSKDENVFDIQQGVAIGIFIKHVAQAPSPVQLDSAQPGAAGPQQEVKVYYADVWGLREAKYQTLAEMDLTSTPWQELQPYSPYYLFVPHEADLQAEYDRAWPISKIFPVNSVGLVTARDHLTIKWSRAEVWETVRDFVALPEDEAREKYNLGKDVRDWKVHLAQADIKLSGPNKKKIYPIFYRPFDTRFTYYTGQTRGFMCRPRFEVMRHLLPGKNLGLCASRGVEIGGDWEHIFCSKHIIQNHTVSLKEVNYLFPLYLFPSENPNNNASAGQNSFLALSEPESPYGRQVNINPDFLRHLEEQLGLTFTYENQGDRQTFFGPLDVFYYAYATFHSPGYRERFAEFLRIDFPRLPLTGNKTLFAALVDKGAALTALHLMEAPALERLITTFPVPGSNIVEKVEYVAQAPSPVLGSPSTVQQGAAEAAVPPMSGRVFINAEQYVAGVSPKVWAFQVGGYQVLHQWLKDRKGRALSFEEIHHYQKIVAALTETIRLMGEIDALIEEHGGWPLG</sequence>
<reference evidence="10" key="2">
    <citation type="submission" date="2011-03" db="EMBL/GenBank/DDBJ databases">
        <title>The complete genome of Desulfobacca acetoxidans DSM 11109.</title>
        <authorList>
            <consortium name="US DOE Joint Genome Institute (JGI-PGF)"/>
            <person name="Lucas S."/>
            <person name="Copeland A."/>
            <person name="Lapidus A."/>
            <person name="Bruce D."/>
            <person name="Goodwin L."/>
            <person name="Pitluck S."/>
            <person name="Peters L."/>
            <person name="Kyrpides N."/>
            <person name="Mavromatis K."/>
            <person name="Ivanova N."/>
            <person name="Ovchinnikova G."/>
            <person name="Teshima H."/>
            <person name="Detter J.C."/>
            <person name="Han C."/>
            <person name="Land M."/>
            <person name="Hauser L."/>
            <person name="Markowitz V."/>
            <person name="Cheng J.-F."/>
            <person name="Hugenholtz P."/>
            <person name="Woyke T."/>
            <person name="Wu D."/>
            <person name="Spring S."/>
            <person name="Schueler E."/>
            <person name="Brambilla E."/>
            <person name="Klenk H.-P."/>
            <person name="Eisen J.A."/>
        </authorList>
    </citation>
    <scope>NUCLEOTIDE SEQUENCE [LARGE SCALE GENOMIC DNA]</scope>
    <source>
        <strain evidence="10">ATCC 700848 / DSM 11109 / ASRB2</strain>
    </source>
</reference>
<protein>
    <recommendedName>
        <fullName evidence="2">site-specific DNA-methyltransferase (adenine-specific)</fullName>
        <ecNumber evidence="2">2.1.1.72</ecNumber>
    </recommendedName>
</protein>
<reference evidence="9 10" key="1">
    <citation type="journal article" date="2011" name="Stand. Genomic Sci.">
        <title>Complete genome sequence of the acetate-degrading sulfate reducer Desulfobacca acetoxidans type strain (ASRB2).</title>
        <authorList>
            <person name="Goker M."/>
            <person name="Teshima H."/>
            <person name="Lapidus A."/>
            <person name="Nolan M."/>
            <person name="Lucas S."/>
            <person name="Hammon N."/>
            <person name="Deshpande S."/>
            <person name="Cheng J.F."/>
            <person name="Tapia R."/>
            <person name="Han C."/>
            <person name="Goodwin L."/>
            <person name="Pitluck S."/>
            <person name="Huntemann M."/>
            <person name="Liolios K."/>
            <person name="Ivanova N."/>
            <person name="Pagani I."/>
            <person name="Mavromatis K."/>
            <person name="Ovchinikova G."/>
            <person name="Pati A."/>
            <person name="Chen A."/>
            <person name="Palaniappan K."/>
            <person name="Land M."/>
            <person name="Hauser L."/>
            <person name="Brambilla E.M."/>
            <person name="Rohde M."/>
            <person name="Spring S."/>
            <person name="Detter J.C."/>
            <person name="Woyke T."/>
            <person name="Bristow J."/>
            <person name="Eisen J.A."/>
            <person name="Markowitz V."/>
            <person name="Hugenholtz P."/>
            <person name="Kyrpides N.C."/>
            <person name="Klenk H.P."/>
        </authorList>
    </citation>
    <scope>NUCLEOTIDE SEQUENCE [LARGE SCALE GENOMIC DNA]</scope>
    <source>
        <strain evidence="10">ATCC 700848 / DSM 11109 / ASRB2</strain>
    </source>
</reference>
<comment type="catalytic activity">
    <reaction evidence="6">
        <text>a 2'-deoxyadenosine in DNA + S-adenosyl-L-methionine = an N(6)-methyl-2'-deoxyadenosine in DNA + S-adenosyl-L-homocysteine + H(+)</text>
        <dbReference type="Rhea" id="RHEA:15197"/>
        <dbReference type="Rhea" id="RHEA-COMP:12418"/>
        <dbReference type="Rhea" id="RHEA-COMP:12419"/>
        <dbReference type="ChEBI" id="CHEBI:15378"/>
        <dbReference type="ChEBI" id="CHEBI:57856"/>
        <dbReference type="ChEBI" id="CHEBI:59789"/>
        <dbReference type="ChEBI" id="CHEBI:90615"/>
        <dbReference type="ChEBI" id="CHEBI:90616"/>
        <dbReference type="EC" id="2.1.1.72"/>
    </reaction>
</comment>
<keyword evidence="10" id="KW-1185">Reference proteome</keyword>
<dbReference type="REBASE" id="34396">
    <property type="entry name" value="Dac11109ORF754P"/>
</dbReference>
<organism evidence="9 10">
    <name type="scientific">Desulfobacca acetoxidans (strain ATCC 700848 / DSM 11109 / ASRB2)</name>
    <dbReference type="NCBI Taxonomy" id="880072"/>
    <lineage>
        <taxon>Bacteria</taxon>
        <taxon>Pseudomonadati</taxon>
        <taxon>Thermodesulfobacteriota</taxon>
        <taxon>Desulfobaccia</taxon>
        <taxon>Desulfobaccales</taxon>
        <taxon>Desulfobaccaceae</taxon>
        <taxon>Desulfobacca</taxon>
    </lineage>
</organism>
<dbReference type="GO" id="GO:0009007">
    <property type="term" value="F:site-specific DNA-methyltransferase (adenine-specific) activity"/>
    <property type="evidence" value="ECO:0007669"/>
    <property type="project" value="UniProtKB-EC"/>
</dbReference>
<dbReference type="PANTHER" id="PTHR33841">
    <property type="entry name" value="DNA METHYLTRANSFERASE YEEA-RELATED"/>
    <property type="match status" value="1"/>
</dbReference>
<dbReference type="InterPro" id="IPR041635">
    <property type="entry name" value="Type_ISP_LLaBIII_C"/>
</dbReference>
<dbReference type="Gene3D" id="3.40.50.150">
    <property type="entry name" value="Vaccinia Virus protein VP39"/>
    <property type="match status" value="1"/>
</dbReference>
<name>F2NF78_DESAR</name>
<dbReference type="Pfam" id="PF02384">
    <property type="entry name" value="N6_Mtase"/>
    <property type="match status" value="1"/>
</dbReference>
<dbReference type="EMBL" id="CP002629">
    <property type="protein sequence ID" value="AEB08633.1"/>
    <property type="molecule type" value="Genomic_DNA"/>
</dbReference>
<dbReference type="GO" id="GO:0032259">
    <property type="term" value="P:methylation"/>
    <property type="evidence" value="ECO:0007669"/>
    <property type="project" value="UniProtKB-KW"/>
</dbReference>
<evidence type="ECO:0000256" key="6">
    <source>
        <dbReference type="ARBA" id="ARBA00047942"/>
    </source>
</evidence>
<dbReference type="InterPro" id="IPR050953">
    <property type="entry name" value="N4_N6_ade-DNA_methylase"/>
</dbReference>
<dbReference type="RefSeq" id="WP_013705746.1">
    <property type="nucleotide sequence ID" value="NC_015388.1"/>
</dbReference>
<dbReference type="STRING" id="880072.Desac_0754"/>
<keyword evidence="4" id="KW-0808">Transferase</keyword>
<dbReference type="SUPFAM" id="SSF53335">
    <property type="entry name" value="S-adenosyl-L-methionine-dependent methyltransferases"/>
    <property type="match status" value="1"/>
</dbReference>
<dbReference type="GO" id="GO:0008170">
    <property type="term" value="F:N-methyltransferase activity"/>
    <property type="evidence" value="ECO:0007669"/>
    <property type="project" value="InterPro"/>
</dbReference>
<evidence type="ECO:0000313" key="10">
    <source>
        <dbReference type="Proteomes" id="UP000000483"/>
    </source>
</evidence>
<dbReference type="InterPro" id="IPR003356">
    <property type="entry name" value="DNA_methylase_A-5"/>
</dbReference>
<keyword evidence="3 9" id="KW-0489">Methyltransferase</keyword>
<dbReference type="InterPro" id="IPR029063">
    <property type="entry name" value="SAM-dependent_MTases_sf"/>
</dbReference>
<dbReference type="Pfam" id="PF18135">
    <property type="entry name" value="Type_ISP_C"/>
    <property type="match status" value="1"/>
</dbReference>
<dbReference type="EC" id="2.1.1.72" evidence="2"/>
<feature type="domain" description="DNA methylase adenine-specific" evidence="7">
    <location>
        <begin position="296"/>
        <end position="500"/>
    </location>
</feature>
<dbReference type="OrthoDB" id="9804086at2"/>
<dbReference type="PANTHER" id="PTHR33841:SF1">
    <property type="entry name" value="DNA METHYLTRANSFERASE A"/>
    <property type="match status" value="1"/>
</dbReference>
<evidence type="ECO:0000256" key="2">
    <source>
        <dbReference type="ARBA" id="ARBA00011900"/>
    </source>
</evidence>
<evidence type="ECO:0000256" key="1">
    <source>
        <dbReference type="ARBA" id="ARBA00006594"/>
    </source>
</evidence>
<evidence type="ECO:0000259" key="7">
    <source>
        <dbReference type="Pfam" id="PF02384"/>
    </source>
</evidence>
<dbReference type="PROSITE" id="PS00092">
    <property type="entry name" value="N6_MTASE"/>
    <property type="match status" value="1"/>
</dbReference>
<dbReference type="InterPro" id="IPR002052">
    <property type="entry name" value="DNA_methylase_N6_adenine_CS"/>
</dbReference>
<dbReference type="Proteomes" id="UP000000483">
    <property type="component" value="Chromosome"/>
</dbReference>